<protein>
    <submittedName>
        <fullName evidence="1">Uncharacterized protein</fullName>
    </submittedName>
</protein>
<reference evidence="1" key="1">
    <citation type="submission" date="2014-11" db="EMBL/GenBank/DDBJ databases">
        <authorList>
            <person name="Amaro Gonzalez C."/>
        </authorList>
    </citation>
    <scope>NUCLEOTIDE SEQUENCE</scope>
</reference>
<proteinExistence type="predicted"/>
<evidence type="ECO:0000313" key="1">
    <source>
        <dbReference type="EMBL" id="JAH51487.1"/>
    </source>
</evidence>
<sequence>MAVPDSHFWYRIIVSITILDYRP</sequence>
<dbReference type="EMBL" id="GBXM01057090">
    <property type="protein sequence ID" value="JAH51487.1"/>
    <property type="molecule type" value="Transcribed_RNA"/>
</dbReference>
<accession>A0A0E9TDH4</accession>
<name>A0A0E9TDH4_ANGAN</name>
<dbReference type="AlphaFoldDB" id="A0A0E9TDH4"/>
<organism evidence="1">
    <name type="scientific">Anguilla anguilla</name>
    <name type="common">European freshwater eel</name>
    <name type="synonym">Muraena anguilla</name>
    <dbReference type="NCBI Taxonomy" id="7936"/>
    <lineage>
        <taxon>Eukaryota</taxon>
        <taxon>Metazoa</taxon>
        <taxon>Chordata</taxon>
        <taxon>Craniata</taxon>
        <taxon>Vertebrata</taxon>
        <taxon>Euteleostomi</taxon>
        <taxon>Actinopterygii</taxon>
        <taxon>Neopterygii</taxon>
        <taxon>Teleostei</taxon>
        <taxon>Anguilliformes</taxon>
        <taxon>Anguillidae</taxon>
        <taxon>Anguilla</taxon>
    </lineage>
</organism>
<reference evidence="1" key="2">
    <citation type="journal article" date="2015" name="Fish Shellfish Immunol.">
        <title>Early steps in the European eel (Anguilla anguilla)-Vibrio vulnificus interaction in the gills: Role of the RtxA13 toxin.</title>
        <authorList>
            <person name="Callol A."/>
            <person name="Pajuelo D."/>
            <person name="Ebbesson L."/>
            <person name="Teles M."/>
            <person name="MacKenzie S."/>
            <person name="Amaro C."/>
        </authorList>
    </citation>
    <scope>NUCLEOTIDE SEQUENCE</scope>
</reference>